<protein>
    <submittedName>
        <fullName evidence="5">HTH-type transcriptional activator Btr</fullName>
    </submittedName>
</protein>
<dbReference type="EMBL" id="CAKMMW010000027">
    <property type="protein sequence ID" value="CAH1226896.1"/>
    <property type="molecule type" value="Genomic_DNA"/>
</dbReference>
<organism evidence="5 6">
    <name type="scientific">Paenibacillus allorhizoplanae</name>
    <dbReference type="NCBI Taxonomy" id="2905648"/>
    <lineage>
        <taxon>Bacteria</taxon>
        <taxon>Bacillati</taxon>
        <taxon>Bacillota</taxon>
        <taxon>Bacilli</taxon>
        <taxon>Bacillales</taxon>
        <taxon>Paenibacillaceae</taxon>
        <taxon>Paenibacillus</taxon>
    </lineage>
</organism>
<keyword evidence="1" id="KW-0805">Transcription regulation</keyword>
<keyword evidence="3" id="KW-0804">Transcription</keyword>
<reference evidence="5" key="1">
    <citation type="submission" date="2022-01" db="EMBL/GenBank/DDBJ databases">
        <authorList>
            <person name="Criscuolo A."/>
        </authorList>
    </citation>
    <scope>NUCLEOTIDE SEQUENCE</scope>
    <source>
        <strain evidence="5">CIP111891</strain>
    </source>
</reference>
<dbReference type="InterPro" id="IPR003313">
    <property type="entry name" value="AraC-bd"/>
</dbReference>
<evidence type="ECO:0000256" key="3">
    <source>
        <dbReference type="ARBA" id="ARBA00023163"/>
    </source>
</evidence>
<dbReference type="SUPFAM" id="SSF46689">
    <property type="entry name" value="Homeodomain-like"/>
    <property type="match status" value="2"/>
</dbReference>
<dbReference type="InterPro" id="IPR014710">
    <property type="entry name" value="RmlC-like_jellyroll"/>
</dbReference>
<name>A0ABM9CY83_9BACL</name>
<dbReference type="Gene3D" id="1.10.10.60">
    <property type="entry name" value="Homeodomain-like"/>
    <property type="match status" value="2"/>
</dbReference>
<evidence type="ECO:0000313" key="6">
    <source>
        <dbReference type="Proteomes" id="UP000838821"/>
    </source>
</evidence>
<dbReference type="InterPro" id="IPR009057">
    <property type="entry name" value="Homeodomain-like_sf"/>
</dbReference>
<dbReference type="PROSITE" id="PS01124">
    <property type="entry name" value="HTH_ARAC_FAMILY_2"/>
    <property type="match status" value="1"/>
</dbReference>
<gene>
    <name evidence="5" type="primary">btr_8</name>
    <name evidence="5" type="ORF">PAECIP111891_06023</name>
</gene>
<dbReference type="Pfam" id="PF02311">
    <property type="entry name" value="AraC_binding"/>
    <property type="match status" value="1"/>
</dbReference>
<evidence type="ECO:0000256" key="2">
    <source>
        <dbReference type="ARBA" id="ARBA00023125"/>
    </source>
</evidence>
<feature type="domain" description="HTH araC/xylS-type" evidence="4">
    <location>
        <begin position="172"/>
        <end position="270"/>
    </location>
</feature>
<dbReference type="Proteomes" id="UP000838821">
    <property type="component" value="Unassembled WGS sequence"/>
</dbReference>
<accession>A0ABM9CY83</accession>
<keyword evidence="6" id="KW-1185">Reference proteome</keyword>
<dbReference type="Gene3D" id="2.60.120.10">
    <property type="entry name" value="Jelly Rolls"/>
    <property type="match status" value="1"/>
</dbReference>
<dbReference type="RefSeq" id="WP_236292182.1">
    <property type="nucleotide sequence ID" value="NZ_CAKMMW010000027.1"/>
</dbReference>
<dbReference type="PANTHER" id="PTHR43280">
    <property type="entry name" value="ARAC-FAMILY TRANSCRIPTIONAL REGULATOR"/>
    <property type="match status" value="1"/>
</dbReference>
<dbReference type="InterPro" id="IPR018060">
    <property type="entry name" value="HTH_AraC"/>
</dbReference>
<evidence type="ECO:0000313" key="5">
    <source>
        <dbReference type="EMBL" id="CAH1226896.1"/>
    </source>
</evidence>
<dbReference type="Pfam" id="PF12833">
    <property type="entry name" value="HTH_18"/>
    <property type="match status" value="1"/>
</dbReference>
<dbReference type="SMART" id="SM00342">
    <property type="entry name" value="HTH_ARAC"/>
    <property type="match status" value="1"/>
</dbReference>
<evidence type="ECO:0000259" key="4">
    <source>
        <dbReference type="PROSITE" id="PS01124"/>
    </source>
</evidence>
<keyword evidence="2" id="KW-0238">DNA-binding</keyword>
<dbReference type="PANTHER" id="PTHR43280:SF28">
    <property type="entry name" value="HTH-TYPE TRANSCRIPTIONAL ACTIVATOR RHAS"/>
    <property type="match status" value="1"/>
</dbReference>
<dbReference type="SUPFAM" id="SSF51215">
    <property type="entry name" value="Regulatory protein AraC"/>
    <property type="match status" value="1"/>
</dbReference>
<evidence type="ECO:0000256" key="1">
    <source>
        <dbReference type="ARBA" id="ARBA00023015"/>
    </source>
</evidence>
<sequence>MSNFGIQLLWTARYDYEKGENRNLHQHAFHQIFWIASGSGVFQCEDDIFELEPDTIFFIRPNQLHGLTAVDHVKTLDIKFQIVSEELESATAQIPARMRIRNKEAARLLELVRSEGLQRQSYFRELAALHMAELLYVLARAAEHLENEAQSNVLELRSLAPRVSNTNATAAEKAEQWILEHADQDWTIAEMSKKLGYSPSYMCQLFKDYKGLTIAAFLKEVRIMRAKEWMTYSDCSIKHIAETVGFKTVHHFTRVFKEVEGITPGQWIAREISGIRNGIFFDDANNCHHVT</sequence>
<proteinExistence type="predicted"/>
<dbReference type="InterPro" id="IPR037923">
    <property type="entry name" value="HTH-like"/>
</dbReference>
<comment type="caution">
    <text evidence="5">The sequence shown here is derived from an EMBL/GenBank/DDBJ whole genome shotgun (WGS) entry which is preliminary data.</text>
</comment>